<evidence type="ECO:0000313" key="1">
    <source>
        <dbReference type="EMBL" id="MFD2205949.1"/>
    </source>
</evidence>
<evidence type="ECO:0000313" key="2">
    <source>
        <dbReference type="Proteomes" id="UP001597294"/>
    </source>
</evidence>
<proteinExistence type="predicted"/>
<keyword evidence="2" id="KW-1185">Reference proteome</keyword>
<evidence type="ECO:0008006" key="3">
    <source>
        <dbReference type="Google" id="ProtNLM"/>
    </source>
</evidence>
<accession>A0ABW5BM24</accession>
<protein>
    <recommendedName>
        <fullName evidence="3">Uracil-DNA glycosylase-like domain-containing protein</fullName>
    </recommendedName>
</protein>
<sequence length="235" mass="27569">MASEDVDYFQNEHHDNYFDNDFDKINELTYLPWVGSKYKGLYNKQKILVIAESVYNWDENSQHAWASVNGRNFSRHVVHKHGLYHTVSGGVENAPTYRNLERSLSGQRNLSPEARVEFWSSIAFQQHVQRPMRNKKERPSPEDYEKGSRVLKDIISITKPDLCVYMGTDWRKLSAIMDVFGIQEIKQYSKINGAIPKKLTLELQGSTIPLIMIKHPNRFFSWDKWFNEVIKDEIK</sequence>
<dbReference type="Proteomes" id="UP001597294">
    <property type="component" value="Unassembled WGS sequence"/>
</dbReference>
<comment type="caution">
    <text evidence="1">The sequence shown here is derived from an EMBL/GenBank/DDBJ whole genome shotgun (WGS) entry which is preliminary data.</text>
</comment>
<reference evidence="2" key="1">
    <citation type="journal article" date="2019" name="Int. J. Syst. Evol. Microbiol.">
        <title>The Global Catalogue of Microorganisms (GCM) 10K type strain sequencing project: providing services to taxonomists for standard genome sequencing and annotation.</title>
        <authorList>
            <consortium name="The Broad Institute Genomics Platform"/>
            <consortium name="The Broad Institute Genome Sequencing Center for Infectious Disease"/>
            <person name="Wu L."/>
            <person name="Ma J."/>
        </authorList>
    </citation>
    <scope>NUCLEOTIDE SEQUENCE [LARGE SCALE GENOMIC DNA]</scope>
    <source>
        <strain evidence="2">CGMCC 4.7192</strain>
    </source>
</reference>
<dbReference type="EMBL" id="JBHUII010000004">
    <property type="protein sequence ID" value="MFD2205949.1"/>
    <property type="molecule type" value="Genomic_DNA"/>
</dbReference>
<gene>
    <name evidence="1" type="ORF">ACFSKO_10015</name>
</gene>
<organism evidence="1 2">
    <name type="scientific">Kiloniella antarctica</name>
    <dbReference type="NCBI Taxonomy" id="1550907"/>
    <lineage>
        <taxon>Bacteria</taxon>
        <taxon>Pseudomonadati</taxon>
        <taxon>Pseudomonadota</taxon>
        <taxon>Alphaproteobacteria</taxon>
        <taxon>Rhodospirillales</taxon>
        <taxon>Kiloniellaceae</taxon>
        <taxon>Kiloniella</taxon>
    </lineage>
</organism>
<dbReference type="RefSeq" id="WP_380251056.1">
    <property type="nucleotide sequence ID" value="NZ_JBHUII010000004.1"/>
</dbReference>
<name>A0ABW5BM24_9PROT</name>